<dbReference type="RefSeq" id="WP_220749846.1">
    <property type="nucleotide sequence ID" value="NZ_BPFH01000005.1"/>
</dbReference>
<protein>
    <recommendedName>
        <fullName evidence="3">4Fe-4S ferredoxin-type domain-containing protein</fullName>
    </recommendedName>
</protein>
<evidence type="ECO:0008006" key="3">
    <source>
        <dbReference type="Google" id="ProtNLM"/>
    </source>
</evidence>
<accession>A0ABQ4NQ40</accession>
<organism evidence="1 2">
    <name type="scientific">Jannaschia pagri</name>
    <dbReference type="NCBI Taxonomy" id="2829797"/>
    <lineage>
        <taxon>Bacteria</taxon>
        <taxon>Pseudomonadati</taxon>
        <taxon>Pseudomonadota</taxon>
        <taxon>Alphaproteobacteria</taxon>
        <taxon>Rhodobacterales</taxon>
        <taxon>Roseobacteraceae</taxon>
        <taxon>Jannaschia</taxon>
    </lineage>
</organism>
<name>A0ABQ4NQ40_9RHOB</name>
<dbReference type="EMBL" id="BPFH01000005">
    <property type="protein sequence ID" value="GIT96359.1"/>
    <property type="molecule type" value="Genomic_DNA"/>
</dbReference>
<keyword evidence="2" id="KW-1185">Reference proteome</keyword>
<dbReference type="Proteomes" id="UP000786693">
    <property type="component" value="Unassembled WGS sequence"/>
</dbReference>
<comment type="caution">
    <text evidence="1">The sequence shown here is derived from an EMBL/GenBank/DDBJ whole genome shotgun (WGS) entry which is preliminary data.</text>
</comment>
<sequence>MLLDRIAVLARPHGLTLLGGLHDADQTIYLLGPDPQAFWPHLMEQPEAADPDPVDRFSERALTDIAGQLGATPLWPFGTPAQPFIRWALAAGCAQSPVGLLVHPDQGLWVSFRGALVFEDLQPLPPRRPSPCPTCADRPCETACPVSALSGAGYDIPACHGHLDDPATTCMTLGCAVRRQCPASPNRPQAQSAHHMAAFHP</sequence>
<evidence type="ECO:0000313" key="2">
    <source>
        <dbReference type="Proteomes" id="UP000786693"/>
    </source>
</evidence>
<evidence type="ECO:0000313" key="1">
    <source>
        <dbReference type="EMBL" id="GIT96359.1"/>
    </source>
</evidence>
<reference evidence="1 2" key="1">
    <citation type="submission" date="2021-05" db="EMBL/GenBank/DDBJ databases">
        <title>Bacteria Genome sequencing.</title>
        <authorList>
            <person name="Takabe Y."/>
            <person name="Nakajima Y."/>
            <person name="Suzuki S."/>
            <person name="Shiozaki T."/>
        </authorList>
    </citation>
    <scope>NUCLEOTIDE SEQUENCE [LARGE SCALE GENOMIC DNA]</scope>
    <source>
        <strain evidence="1 2">AI_62</strain>
    </source>
</reference>
<gene>
    <name evidence="1" type="ORF">JANAI62_29820</name>
</gene>
<proteinExistence type="predicted"/>